<dbReference type="InterPro" id="IPR014043">
    <property type="entry name" value="Acyl_transferase_dom"/>
</dbReference>
<proteinExistence type="predicted"/>
<dbReference type="InterPro" id="IPR036291">
    <property type="entry name" value="NAD(P)-bd_dom_sf"/>
</dbReference>
<dbReference type="SMART" id="SM01294">
    <property type="entry name" value="PKS_PP_betabranch"/>
    <property type="match status" value="1"/>
</dbReference>
<dbReference type="FunFam" id="3.40.47.10:FF:000019">
    <property type="entry name" value="Polyketide synthase type I"/>
    <property type="match status" value="2"/>
</dbReference>
<dbReference type="Pfam" id="PF08990">
    <property type="entry name" value="Docking"/>
    <property type="match status" value="1"/>
</dbReference>
<dbReference type="InterPro" id="IPR050091">
    <property type="entry name" value="PKS_NRPS_Biosynth_Enz"/>
</dbReference>
<evidence type="ECO:0000259" key="12">
    <source>
        <dbReference type="PROSITE" id="PS52004"/>
    </source>
</evidence>
<dbReference type="PROSITE" id="PS50075">
    <property type="entry name" value="CARRIER"/>
    <property type="match status" value="1"/>
</dbReference>
<dbReference type="InterPro" id="IPR049552">
    <property type="entry name" value="PKS_DH_N"/>
</dbReference>
<dbReference type="SMART" id="SM00826">
    <property type="entry name" value="PKS_DH"/>
    <property type="match status" value="2"/>
</dbReference>
<reference evidence="14" key="1">
    <citation type="journal article" date="2019" name="Mar. Drugs">
        <title>Genome Sequencing of Streptomyces olivaceus SCSIO T05 and Activated Production of Lobophorin CR4 via Metabolic Engineering and Genome Mining.</title>
        <authorList>
            <person name="Zhang C."/>
            <person name="Ding W."/>
            <person name="Qin X."/>
            <person name="Ju J."/>
        </authorList>
    </citation>
    <scope>NUCLEOTIDE SEQUENCE</scope>
    <source>
        <strain evidence="14">SCSIO T05</strain>
    </source>
</reference>
<dbReference type="Gene3D" id="1.10.1200.10">
    <property type="entry name" value="ACP-like"/>
    <property type="match status" value="1"/>
</dbReference>
<feature type="region of interest" description="C-terminal hotdog fold" evidence="9">
    <location>
        <begin position="1042"/>
        <end position="1175"/>
    </location>
</feature>
<feature type="region of interest" description="N-terminal hotdog fold" evidence="9">
    <location>
        <begin position="906"/>
        <end position="1029"/>
    </location>
</feature>
<feature type="compositionally biased region" description="Low complexity" evidence="10">
    <location>
        <begin position="1211"/>
        <end position="1235"/>
    </location>
</feature>
<dbReference type="GO" id="GO:0033068">
    <property type="term" value="P:macrolide biosynthetic process"/>
    <property type="evidence" value="ECO:0007669"/>
    <property type="project" value="UniProtKB-ARBA"/>
</dbReference>
<feature type="region of interest" description="Disordered" evidence="10">
    <location>
        <begin position="2826"/>
        <end position="2881"/>
    </location>
</feature>
<dbReference type="InterPro" id="IPR014031">
    <property type="entry name" value="Ketoacyl_synth_C"/>
</dbReference>
<dbReference type="SUPFAM" id="SSF101173">
    <property type="entry name" value="Docking domain B of the erythromycin polyketide synthase (DEBS)"/>
    <property type="match status" value="1"/>
</dbReference>
<evidence type="ECO:0000256" key="3">
    <source>
        <dbReference type="ARBA" id="ARBA00022450"/>
    </source>
</evidence>
<dbReference type="SMART" id="SM00827">
    <property type="entry name" value="PKS_AT"/>
    <property type="match status" value="2"/>
</dbReference>
<feature type="region of interest" description="C-terminal hotdog fold" evidence="9">
    <location>
        <begin position="2781"/>
        <end position="2881"/>
    </location>
</feature>
<name>A0A5P9NYB8_STROV</name>
<dbReference type="InterPro" id="IPR020807">
    <property type="entry name" value="PKS_DH"/>
</dbReference>
<dbReference type="InterPro" id="IPR001227">
    <property type="entry name" value="Ac_transferase_dom_sf"/>
</dbReference>
<evidence type="ECO:0000256" key="2">
    <source>
        <dbReference type="ARBA" id="ARBA00004792"/>
    </source>
</evidence>
<evidence type="ECO:0000256" key="4">
    <source>
        <dbReference type="ARBA" id="ARBA00022553"/>
    </source>
</evidence>
<feature type="domain" description="Carrier" evidence="11">
    <location>
        <begin position="1674"/>
        <end position="1749"/>
    </location>
</feature>
<dbReference type="InterPro" id="IPR015083">
    <property type="entry name" value="NorB/c/GfsB-D-like_docking"/>
</dbReference>
<dbReference type="SUPFAM" id="SSF53901">
    <property type="entry name" value="Thiolase-like"/>
    <property type="match status" value="2"/>
</dbReference>
<evidence type="ECO:0000256" key="5">
    <source>
        <dbReference type="ARBA" id="ARBA00022679"/>
    </source>
</evidence>
<evidence type="ECO:0000256" key="6">
    <source>
        <dbReference type="ARBA" id="ARBA00023194"/>
    </source>
</evidence>
<dbReference type="Pfam" id="PF08659">
    <property type="entry name" value="KR"/>
    <property type="match status" value="1"/>
</dbReference>
<dbReference type="Gene3D" id="3.40.47.10">
    <property type="match status" value="2"/>
</dbReference>
<dbReference type="InterPro" id="IPR057326">
    <property type="entry name" value="KR_dom"/>
</dbReference>
<dbReference type="SUPFAM" id="SSF47336">
    <property type="entry name" value="ACP-like"/>
    <property type="match status" value="1"/>
</dbReference>
<dbReference type="SMART" id="SM00823">
    <property type="entry name" value="PKS_PP"/>
    <property type="match status" value="1"/>
</dbReference>
<comment type="caution">
    <text evidence="9">Lacks conserved residue(s) required for the propagation of feature annotation.</text>
</comment>
<feature type="region of interest" description="N-terminal hotdog fold" evidence="9">
    <location>
        <begin position="2643"/>
        <end position="2767"/>
    </location>
</feature>
<dbReference type="Gene3D" id="3.40.366.10">
    <property type="entry name" value="Malonyl-Coenzyme A Acyl Carrier Protein, domain 2"/>
    <property type="match status" value="2"/>
</dbReference>
<comment type="pathway">
    <text evidence="2">Antibiotic biosynthesis.</text>
</comment>
<dbReference type="InterPro" id="IPR055123">
    <property type="entry name" value="SpnB-like_Rossmann"/>
</dbReference>
<dbReference type="PANTHER" id="PTHR43775:SF51">
    <property type="entry name" value="INACTIVE PHENOLPHTHIOCEROL SYNTHESIS POLYKETIDE SYNTHASE TYPE I PKS1-RELATED"/>
    <property type="match status" value="1"/>
</dbReference>
<evidence type="ECO:0000256" key="8">
    <source>
        <dbReference type="ARBA" id="ARBA00023315"/>
    </source>
</evidence>
<dbReference type="Pfam" id="PF14765">
    <property type="entry name" value="PS-DH"/>
    <property type="match status" value="2"/>
</dbReference>
<dbReference type="InterPro" id="IPR016035">
    <property type="entry name" value="Acyl_Trfase/lysoPLipase"/>
</dbReference>
<dbReference type="Pfam" id="PF16197">
    <property type="entry name" value="KAsynt_C_assoc"/>
    <property type="match status" value="2"/>
</dbReference>
<dbReference type="SUPFAM" id="SSF52151">
    <property type="entry name" value="FabD/lysophospholipase-like"/>
    <property type="match status" value="2"/>
</dbReference>
<dbReference type="GO" id="GO:0031177">
    <property type="term" value="F:phosphopantetheine binding"/>
    <property type="evidence" value="ECO:0007669"/>
    <property type="project" value="InterPro"/>
</dbReference>
<dbReference type="InterPro" id="IPR020841">
    <property type="entry name" value="PKS_Beta-ketoAc_synthase_dom"/>
</dbReference>
<dbReference type="SMART" id="SM00822">
    <property type="entry name" value="PKS_KR"/>
    <property type="match status" value="1"/>
</dbReference>
<feature type="domain" description="Ketosynthase family 3 (KS3)" evidence="12">
    <location>
        <begin position="33"/>
        <end position="458"/>
    </location>
</feature>
<evidence type="ECO:0000259" key="11">
    <source>
        <dbReference type="PROSITE" id="PS50075"/>
    </source>
</evidence>
<keyword evidence="4" id="KW-0597">Phosphoprotein</keyword>
<dbReference type="GO" id="GO:0006633">
    <property type="term" value="P:fatty acid biosynthetic process"/>
    <property type="evidence" value="ECO:0007669"/>
    <property type="project" value="InterPro"/>
</dbReference>
<dbReference type="InterPro" id="IPR032821">
    <property type="entry name" value="PKS_assoc"/>
</dbReference>
<dbReference type="Gene3D" id="3.40.50.720">
    <property type="entry name" value="NAD(P)-binding Rossmann-like Domain"/>
    <property type="match status" value="1"/>
</dbReference>
<dbReference type="Pfam" id="PF21089">
    <property type="entry name" value="PKS_DH_N"/>
    <property type="match status" value="2"/>
</dbReference>
<dbReference type="InterPro" id="IPR018201">
    <property type="entry name" value="Ketoacyl_synth_AS"/>
</dbReference>
<comment type="cofactor">
    <cofactor evidence="1">
        <name>pantetheine 4'-phosphate</name>
        <dbReference type="ChEBI" id="CHEBI:47942"/>
    </cofactor>
</comment>
<keyword evidence="3" id="KW-0596">Phosphopantetheine</keyword>
<protein>
    <submittedName>
        <fullName evidence="14">PKS</fullName>
    </submittedName>
</protein>
<dbReference type="EMBL" id="MN396889">
    <property type="protein sequence ID" value="QFU80901.1"/>
    <property type="molecule type" value="Genomic_DNA"/>
</dbReference>
<accession>A0A5P9NYB8</accession>
<evidence type="ECO:0000313" key="14">
    <source>
        <dbReference type="EMBL" id="QFU80901.1"/>
    </source>
</evidence>
<dbReference type="Pfam" id="PF00550">
    <property type="entry name" value="PP-binding"/>
    <property type="match status" value="1"/>
</dbReference>
<dbReference type="Pfam" id="PF02801">
    <property type="entry name" value="Ketoacyl-synt_C"/>
    <property type="match status" value="2"/>
</dbReference>
<dbReference type="InterPro" id="IPR042104">
    <property type="entry name" value="PKS_dehydratase_sf"/>
</dbReference>
<organism evidence="14">
    <name type="scientific">Streptomyces olivaceus</name>
    <dbReference type="NCBI Taxonomy" id="47716"/>
    <lineage>
        <taxon>Bacteria</taxon>
        <taxon>Bacillati</taxon>
        <taxon>Actinomycetota</taxon>
        <taxon>Actinomycetes</taxon>
        <taxon>Kitasatosporales</taxon>
        <taxon>Streptomycetaceae</taxon>
        <taxon>Streptomyces</taxon>
    </lineage>
</organism>
<feature type="domain" description="PKS/mFAS DH" evidence="13">
    <location>
        <begin position="906"/>
        <end position="1175"/>
    </location>
</feature>
<dbReference type="SUPFAM" id="SSF51735">
    <property type="entry name" value="NAD(P)-binding Rossmann-fold domains"/>
    <property type="match status" value="2"/>
</dbReference>
<evidence type="ECO:0000256" key="1">
    <source>
        <dbReference type="ARBA" id="ARBA00001957"/>
    </source>
</evidence>
<dbReference type="InterPro" id="IPR016039">
    <property type="entry name" value="Thiolase-like"/>
</dbReference>
<dbReference type="FunFam" id="3.40.366.10:FF:000002">
    <property type="entry name" value="Probable polyketide synthase 2"/>
    <property type="match status" value="2"/>
</dbReference>
<dbReference type="InterPro" id="IPR049900">
    <property type="entry name" value="PKS_mFAS_DH"/>
</dbReference>
<dbReference type="InterPro" id="IPR009081">
    <property type="entry name" value="PP-bd_ACP"/>
</dbReference>
<dbReference type="InterPro" id="IPR020806">
    <property type="entry name" value="PKS_PP-bd"/>
</dbReference>
<dbReference type="GO" id="GO:0004312">
    <property type="term" value="F:fatty acid synthase activity"/>
    <property type="evidence" value="ECO:0007669"/>
    <property type="project" value="TreeGrafter"/>
</dbReference>
<dbReference type="InterPro" id="IPR016036">
    <property type="entry name" value="Malonyl_transacylase_ACP-bd"/>
</dbReference>
<dbReference type="Gene3D" id="3.10.129.110">
    <property type="entry name" value="Polyketide synthase dehydratase"/>
    <property type="match status" value="2"/>
</dbReference>
<dbReference type="Pfam" id="PF00698">
    <property type="entry name" value="Acyl_transf_1"/>
    <property type="match status" value="2"/>
</dbReference>
<dbReference type="InterPro" id="IPR006162">
    <property type="entry name" value="Ppantetheine_attach_site"/>
</dbReference>
<dbReference type="FunFam" id="1.10.1200.10:FF:000007">
    <property type="entry name" value="Probable polyketide synthase pks17"/>
    <property type="match status" value="1"/>
</dbReference>
<dbReference type="InterPro" id="IPR049551">
    <property type="entry name" value="PKS_DH_C"/>
</dbReference>
<dbReference type="CDD" id="cd08956">
    <property type="entry name" value="KR_3_FAS_SDR_x"/>
    <property type="match status" value="1"/>
</dbReference>
<dbReference type="SUPFAM" id="SSF55048">
    <property type="entry name" value="Probable ACP-binding domain of malonyl-CoA ACP transacylase"/>
    <property type="match status" value="2"/>
</dbReference>
<feature type="region of interest" description="Disordered" evidence="10">
    <location>
        <begin position="1206"/>
        <end position="1235"/>
    </location>
</feature>
<dbReference type="Pfam" id="PF22953">
    <property type="entry name" value="SpnB_Rossmann"/>
    <property type="match status" value="1"/>
</dbReference>
<evidence type="ECO:0000256" key="10">
    <source>
        <dbReference type="SAM" id="MobiDB-lite"/>
    </source>
</evidence>
<keyword evidence="7" id="KW-0511">Multifunctional enzyme</keyword>
<dbReference type="Pfam" id="PF00109">
    <property type="entry name" value="ketoacyl-synt"/>
    <property type="match status" value="2"/>
</dbReference>
<sequence length="2881" mass="304249">MNVEDKLRSYLKRVTADLQQARERLREFESRADDPVVVVGMACRYPGGVRSPEDLWQLVADGTDAIGDFPTDRGWNLDTLYHPDPDHTGTTYTRHGGFLHNAADFDPEFFGISPREALATDPQQRLLLETAWETLENAGINPHTLRGTRTGVFTGVMYDDYGNRLMQASPDGFEGFLGTGSASSVASGRIAYSFGLEGPAISVDTACSSSLVALHLAVQALRNGECDLALAGGVTVMATPTAFIEFSRQRGLAPDGRSKSFSADADGAAWSEGVGLLLVERLSDARRNGHRVLAVVRGSAVNQDGASNGLTAPNGPAQIQLIREALAGAGLSAADVDAVEAHGTGTTLGDPIEAEAILATYGQNRERPLWLGSVKSNIGHTQSAAGAAGVIKMIQAIRHGMLPRTLHVDEPTPHVDWDSGNVQLLTEDRDWPATDRPRRAGISSFGISGTNAHIIIEEPSAVAETPEPPRPAVVPWVVSGRNPQAVRARAADLRAFLGRLPDDGLAAAGRALATGRAELDHRAVVTGADRAELTAALEAVASGSVAPQEVTGGKVAFLFTGQGAQRPGMGAELHAAFPVFAEAFDAALAELEQHVAVPLRDVLWGDDAEAVNRTEFAQAGLFAFNVALFRLVESWGLRPDLLAGHSVGELAAAHVAGVLSLADAARLVAARGRLMQALPDGGAMTAVEATEDEVLPLLTPGTGLAAVNGPRSVVVSGDGDAVTAIAAEFTSRGRRTSMLRVSHAFHSPLMEPMVEEFRAVAESVAYASPAIPVVSTVSGEATDAWSTAEYWVRHVLATVRFADGVRTLRDRGVTTFVELGPDAALSAAGPDSAPDAAFVPLLRRDQSEVAQLVAGLGRAHARGAAVDWAAFFGPRKWVDTPTYPFQHRHFWLHPTGRTGGGATTGHPVVTEVIELPDDQGVIFTGQLSATTHPWLAAYALHGAAVVPATVLLDIALHAAHHVGLSGVERLAAETPLVLPETGAARLHVTVTPEEQGRRTVIVHSRPSAAPDAPWTRHATGTIADDVTASAAGVPAEWPPAGAVPLDPEELADRLLSIGHSGEDPLLGLRAAWRDGDVVHAELRATEEMEQNGFVLDPRLFQAALSAAGGGGDEPHVPATWTGVTATTASRDLRVRLAPTGTDTETASVVVSDTTGAIVATVDAVGFRPVGPHEFASAGLDLGYEQGWTAVSVSSPVDESRWAVLGEDTTHSPGVPGSPVSSSSSDTSDTSDTSGVHVPDLAALGRLVDEGTPVPGAVLVPCPDGGDGDAEAQLTRMLELTHAWLSDERYADARLVVLTRGAVAVHDTDRIDNLGQAAVWGLLRSAQAEHPDRFAVVDLDAEATTTSVLAALATAEPQLAVRDGVPYAPRLVRPTVPPGEAARAAGAARGAPTLDQDGTVLVVHGPGALAAPLVRHLVREHGVRRLLLGRTPGATPPEAGELAELAALGAEVTVAPGETTDRAGVADLLSRVSPEHPLTAVVHAVEESDDGVLTALTPDRVTAVFRPRAELARHLHELTADAGLAAFVVFSSAAGTLGLRGQAHTAAAAAFLDALAHRRDLDGLPAVSLAWGPWNRPDEADAEASGAEAAHTARSGLKPTTVEHGLAAFDRALTDGRARTMPVRLDHSELRRQARAGTLAPVFRALIRTPAGRAAGGGHDLARRLRGLSEGEQTQVVREQVRTHIASVLGHRSADSIDDERPLQELGFDSLTAVELRNRLATSLDLKLPATVLFDYPTASALAEHLRVQVLGIRRETSVARTTGVDDEPIAIVGMACRYPGGAVSPDALWRLVAEGTDAIGEFPTDRGWDLDALYDPDPERRGTTYTRSGGFLPELGGFDAEFFGISPREALAMDPQQRLLLETSWETFENAGIDPESLRGSRTGVFTGTNGQDYLTLMYGNNDLDGYLITGNAASIVSGRLSYTFGLEGPAISVDTACSSSLVALHLAAQALRNGECDLALAGGVSVMSTPVSFIDFSRQRGLAPDGRSKSFAAAADGTGWGEGVGLLLVERLSDARRNGHQILAVVRGSAVNQDGQSSQLSAPNGPAQQRVIRQALASAGLSPADVDAVEAHGTGTTLGDPIEAQALIATYGQDRKAPLWLGSIKSNIGHSAAAAGVAGIIKMVQAIRHGLLPRTLHIDEPTPHVDWDSGNVQLLTENHNWPELNRPRRAGISSFGISGTNAHIIIEQAPGPEPVTEEEHYDGPVAWLLSAKTETALRDQAAHLLNHIQSNPDLEPAAVARTLAARTMFTHRASIVATTLDDFRPALTALKNGTPAPNLTQGTATPGKTVFVFPGQGSQWTGMGLELLTTSPVFAHHIHACDEALRPHTGWSLLSVLRGEPDTPDPHRVDVLQPTLFALMIALARTWQHHGTTPDAVIGHSQGEIAAAHIAGALTLQDAAKTIALRSQAIHHLPHTGTMAHIPLPAHHITPTPNTTIAAINSPTHTIISGDTHTITQLTTHYQQQGINAKTIPVNYASHSHHIEPLKQHLLTTLNTLNPQPPTTPIHSTTHPHTTPTHNAHYWYDNLRNTVQFHPAITTLLNTGHTHYIEISPHPVLTTPLTQTIETTTTHATTTHTLQRHHGNHTQLLTALTTAHNHGTPINPTTLHPPGPHTPLPTYPFQHHHYWLNPTTTPTNHHHTGHPLIGSTTDLPEGNGHVFTGRVSTSTHPWLADHAVLGTVLLPGTAFLDIALHAATHLGHRHVEELTVESPLTFSGTAAVQLHVTVTPESEGDDCAVTIHSRPADQPDQPWTRHASGTIVADAPQDGQPEFAGVWPPPGATPVPVEDLYDRLAGLGYLYGPVFQGLGAAWRDGDVLYAEVRLPRTRRPTGSPSIPHCSTRPSTPPRSAWAWTGPTVRSGCRSPGPGARSTPPGRACCGSG</sequence>
<dbReference type="InterPro" id="IPR013968">
    <property type="entry name" value="PKS_KR"/>
</dbReference>
<dbReference type="Gene3D" id="3.30.70.3290">
    <property type="match status" value="2"/>
</dbReference>
<dbReference type="InterPro" id="IPR036736">
    <property type="entry name" value="ACP-like_sf"/>
</dbReference>
<evidence type="ECO:0000256" key="7">
    <source>
        <dbReference type="ARBA" id="ARBA00023268"/>
    </source>
</evidence>
<dbReference type="SMART" id="SM00825">
    <property type="entry name" value="PKS_KS"/>
    <property type="match status" value="2"/>
</dbReference>
<dbReference type="PROSITE" id="PS00606">
    <property type="entry name" value="KS3_1"/>
    <property type="match status" value="2"/>
</dbReference>
<evidence type="ECO:0000256" key="9">
    <source>
        <dbReference type="PROSITE-ProRule" id="PRU01363"/>
    </source>
</evidence>
<dbReference type="GO" id="GO:0004315">
    <property type="term" value="F:3-oxoacyl-[acyl-carrier-protein] synthase activity"/>
    <property type="evidence" value="ECO:0007669"/>
    <property type="project" value="InterPro"/>
</dbReference>
<keyword evidence="8" id="KW-0012">Acyltransferase</keyword>
<dbReference type="PANTHER" id="PTHR43775">
    <property type="entry name" value="FATTY ACID SYNTHASE"/>
    <property type="match status" value="1"/>
</dbReference>
<evidence type="ECO:0000259" key="13">
    <source>
        <dbReference type="PROSITE" id="PS52019"/>
    </source>
</evidence>
<dbReference type="CDD" id="cd00833">
    <property type="entry name" value="PKS"/>
    <property type="match status" value="2"/>
</dbReference>
<dbReference type="PROSITE" id="PS52004">
    <property type="entry name" value="KS3_2"/>
    <property type="match status" value="2"/>
</dbReference>
<feature type="domain" description="Ketosynthase family 3 (KS3)" evidence="12">
    <location>
        <begin position="1766"/>
        <end position="2189"/>
    </location>
</feature>
<keyword evidence="5" id="KW-0808">Transferase</keyword>
<dbReference type="PROSITE" id="PS52019">
    <property type="entry name" value="PKS_MFAS_DH"/>
    <property type="match status" value="2"/>
</dbReference>
<dbReference type="InterPro" id="IPR036299">
    <property type="entry name" value="Polyketide_synth_docking_sf"/>
</dbReference>
<dbReference type="PROSITE" id="PS00012">
    <property type="entry name" value="PHOSPHOPANTETHEINE"/>
    <property type="match status" value="1"/>
</dbReference>
<keyword evidence="6" id="KW-0045">Antibiotic biosynthesis</keyword>
<dbReference type="InterPro" id="IPR014030">
    <property type="entry name" value="Ketoacyl_synth_N"/>
</dbReference>
<feature type="domain" description="PKS/mFAS DH" evidence="13">
    <location>
        <begin position="2643"/>
        <end position="2881"/>
    </location>
</feature>